<dbReference type="Proteomes" id="UP001071230">
    <property type="component" value="Unassembled WGS sequence"/>
</dbReference>
<evidence type="ECO:0000259" key="3">
    <source>
        <dbReference type="SMART" id="SM00858"/>
    </source>
</evidence>
<dbReference type="RefSeq" id="WP_240986491.1">
    <property type="nucleotide sequence ID" value="NZ_CDGJ01000012.1"/>
</dbReference>
<evidence type="ECO:0000256" key="2">
    <source>
        <dbReference type="ARBA" id="ARBA00023239"/>
    </source>
</evidence>
<evidence type="ECO:0000313" key="6">
    <source>
        <dbReference type="Proteomes" id="UP001071230"/>
    </source>
</evidence>
<dbReference type="GO" id="GO:0019698">
    <property type="term" value="P:D-galacturonate catabolic process"/>
    <property type="evidence" value="ECO:0007669"/>
    <property type="project" value="TreeGrafter"/>
</dbReference>
<dbReference type="Proteomes" id="UP000836597">
    <property type="component" value="Chromosome"/>
</dbReference>
<dbReference type="InterPro" id="IPR013974">
    <property type="entry name" value="SAF"/>
</dbReference>
<dbReference type="GO" id="GO:0016787">
    <property type="term" value="F:hydrolase activity"/>
    <property type="evidence" value="ECO:0007669"/>
    <property type="project" value="UniProtKB-KW"/>
</dbReference>
<reference evidence="5" key="1">
    <citation type="submission" date="2014-11" db="EMBL/GenBank/DDBJ databases">
        <authorList>
            <person name="Hornung B.V."/>
        </authorList>
    </citation>
    <scope>NUCLEOTIDE SEQUENCE</scope>
    <source>
        <strain evidence="5">INE</strain>
    </source>
</reference>
<dbReference type="InterPro" id="IPR052172">
    <property type="entry name" value="UxaA_altronate/galactarate_dh"/>
</dbReference>
<dbReference type="Gene3D" id="2.30.130.110">
    <property type="match status" value="1"/>
</dbReference>
<proteinExistence type="inferred from homology"/>
<evidence type="ECO:0000256" key="1">
    <source>
        <dbReference type="ARBA" id="ARBA00010986"/>
    </source>
</evidence>
<dbReference type="Pfam" id="PF04295">
    <property type="entry name" value="GD_AH_second"/>
    <property type="match status" value="1"/>
</dbReference>
<dbReference type="Pfam" id="PF20629">
    <property type="entry name" value="GD_AH_C"/>
    <property type="match status" value="1"/>
</dbReference>
<dbReference type="PANTHER" id="PTHR30536">
    <property type="entry name" value="ALTRONATE/GALACTARATE DEHYDRATASE"/>
    <property type="match status" value="1"/>
</dbReference>
<dbReference type="EMBL" id="LR746496">
    <property type="protein sequence ID" value="CAA7603242.1"/>
    <property type="molecule type" value="Genomic_DNA"/>
</dbReference>
<accession>A0A8S0WIC2</accession>
<dbReference type="GO" id="GO:0016829">
    <property type="term" value="F:lyase activity"/>
    <property type="evidence" value="ECO:0007669"/>
    <property type="project" value="UniProtKB-KW"/>
</dbReference>
<dbReference type="SMART" id="SM00858">
    <property type="entry name" value="SAF"/>
    <property type="match status" value="1"/>
</dbReference>
<keyword evidence="4" id="KW-0378">Hydrolase</keyword>
<dbReference type="CDD" id="cd11613">
    <property type="entry name" value="SAF_AH_GD"/>
    <property type="match status" value="1"/>
</dbReference>
<dbReference type="EC" id="4.-.-.-" evidence="4"/>
<dbReference type="KEGG" id="aacx:DEACI_4065"/>
<protein>
    <submittedName>
        <fullName evidence="4 5">Altronate hydrolase</fullName>
        <ecNumber evidence="4">4.-.-.-</ecNumber>
    </submittedName>
</protein>
<reference evidence="4" key="2">
    <citation type="submission" date="2020-01" db="EMBL/GenBank/DDBJ databases">
        <authorList>
            <person name="Hornung B."/>
        </authorList>
    </citation>
    <scope>NUCLEOTIDE SEQUENCE</scope>
    <source>
        <strain evidence="4">PacBioINE</strain>
    </source>
</reference>
<dbReference type="PANTHER" id="PTHR30536:SF5">
    <property type="entry name" value="ALTRONATE DEHYDRATASE"/>
    <property type="match status" value="1"/>
</dbReference>
<dbReference type="InterPro" id="IPR044144">
    <property type="entry name" value="SAF_UxaA/GarD"/>
</dbReference>
<keyword evidence="2 4" id="KW-0456">Lyase</keyword>
<dbReference type="Pfam" id="PF08666">
    <property type="entry name" value="SAF"/>
    <property type="match status" value="1"/>
</dbReference>
<comment type="similarity">
    <text evidence="1">Belongs to the UxaA family.</text>
</comment>
<dbReference type="InterPro" id="IPR048332">
    <property type="entry name" value="GD_AH_C"/>
</dbReference>
<dbReference type="AlphaFoldDB" id="A0A8S0WIC2"/>
<evidence type="ECO:0000313" key="5">
    <source>
        <dbReference type="EMBL" id="CEJ06043.1"/>
    </source>
</evidence>
<organism evidence="4">
    <name type="scientific">Acididesulfobacillus acetoxydans</name>
    <dbReference type="NCBI Taxonomy" id="1561005"/>
    <lineage>
        <taxon>Bacteria</taxon>
        <taxon>Bacillati</taxon>
        <taxon>Bacillota</taxon>
        <taxon>Clostridia</taxon>
        <taxon>Eubacteriales</taxon>
        <taxon>Peptococcaceae</taxon>
        <taxon>Acididesulfobacillus</taxon>
    </lineage>
</organism>
<sequence length="499" mass="54254">MELLRLNDADNVAVALRDLKKGETVRLGSMEITLLEDVPGGHKVAVSDIAERANVVKYGFPIGQATKAIRGGEWVHTHNTHTNLAGTLSYQYAPGYQERNAQTPSERSKDTFWGYRREDGRVGIRNEIWIVPTVSCVNRVAELIAREAREALKDRLGLDGVFEFKHPYGCSQMGEDQLRTQQILADLIQHPNAAGVLVLGLGCENSNVGEIKKVLGDYNEERVKFLVAQEVEDELAAGVEIVRKLADYAERFQREKCPVSELTIGLKCGGSDGFSGITANPLVGAFSDRLTAAGGATVLTEVPEMFGAETLLMNRAVNEEVFAKTVRLVNDFKDYYASYKQPIYENPSPGNKKGGITTLEDKSLGCTQKGGTSEVVDVLDYAGRVMCRGLNLLAAPGNDMVAATALAAAGCQMVLFTTGRGTPLGTCVPTVKVSTNSGLYQRKSHWIDFDAGVLLNGTSMEDLADDFWKYVLRVASGEATKAENLGFRDIAIFKNGVTL</sequence>
<name>A0A8S0WIC2_9FIRM</name>
<keyword evidence="6" id="KW-1185">Reference proteome</keyword>
<dbReference type="InterPro" id="IPR007392">
    <property type="entry name" value="GD_AH_second"/>
</dbReference>
<feature type="domain" description="SAF" evidence="3">
    <location>
        <begin position="10"/>
        <end position="81"/>
    </location>
</feature>
<evidence type="ECO:0000313" key="4">
    <source>
        <dbReference type="EMBL" id="CAA7603242.1"/>
    </source>
</evidence>
<dbReference type="EMBL" id="CDGJ01000012">
    <property type="protein sequence ID" value="CEJ06043.1"/>
    <property type="molecule type" value="Genomic_DNA"/>
</dbReference>
<gene>
    <name evidence="5" type="ORF">DEACI_0489</name>
    <name evidence="4" type="ORF">DEACI_4065</name>
</gene>